<dbReference type="SUPFAM" id="SSF48264">
    <property type="entry name" value="Cytochrome P450"/>
    <property type="match status" value="1"/>
</dbReference>
<name>A0AAV9HG33_9PEZI</name>
<dbReference type="Pfam" id="PF00067">
    <property type="entry name" value="p450"/>
    <property type="match status" value="1"/>
</dbReference>
<feature type="region of interest" description="Disordered" evidence="9">
    <location>
        <begin position="430"/>
        <end position="449"/>
    </location>
</feature>
<keyword evidence="6 8" id="KW-0408">Iron</keyword>
<evidence type="ECO:0000256" key="1">
    <source>
        <dbReference type="ARBA" id="ARBA00001971"/>
    </source>
</evidence>
<evidence type="ECO:0000256" key="9">
    <source>
        <dbReference type="SAM" id="MobiDB-lite"/>
    </source>
</evidence>
<dbReference type="GO" id="GO:0005506">
    <property type="term" value="F:iron ion binding"/>
    <property type="evidence" value="ECO:0007669"/>
    <property type="project" value="InterPro"/>
</dbReference>
<dbReference type="InterPro" id="IPR001128">
    <property type="entry name" value="Cyt_P450"/>
</dbReference>
<evidence type="ECO:0000256" key="8">
    <source>
        <dbReference type="PIRSR" id="PIRSR602403-1"/>
    </source>
</evidence>
<keyword evidence="11" id="KW-1185">Reference proteome</keyword>
<evidence type="ECO:0000256" key="6">
    <source>
        <dbReference type="ARBA" id="ARBA00023004"/>
    </source>
</evidence>
<comment type="subcellular location">
    <subcellularLocation>
        <location evidence="2">Membrane</location>
        <topology evidence="2">Single-pass membrane protein</topology>
    </subcellularLocation>
</comment>
<dbReference type="AlphaFoldDB" id="A0AAV9HG33"/>
<dbReference type="GO" id="GO:0016020">
    <property type="term" value="C:membrane"/>
    <property type="evidence" value="ECO:0007669"/>
    <property type="project" value="UniProtKB-SubCell"/>
</dbReference>
<keyword evidence="7" id="KW-0503">Monooxygenase</keyword>
<dbReference type="PANTHER" id="PTHR46206">
    <property type="entry name" value="CYTOCHROME P450"/>
    <property type="match status" value="1"/>
</dbReference>
<feature type="compositionally biased region" description="Basic and acidic residues" evidence="9">
    <location>
        <begin position="430"/>
        <end position="439"/>
    </location>
</feature>
<comment type="caution">
    <text evidence="10">The sequence shown here is derived from an EMBL/GenBank/DDBJ whole genome shotgun (WGS) entry which is preliminary data.</text>
</comment>
<sequence length="464" mass="52700">MNSADKIRENAKKYLDVAYRFKAFGTEYVVLPSRFYNEVRRIPESRGSLMAFFREAFNAHWAGMPSHTQEMMRAVSVDLSRHIPSIINQRQRDCAKACEDNIGDCPEWKEITVYKALQSIAVTINASALVGSELGHDKRWIRHIQRLTPGVAFPTMILSYVPDFLKLLLKPLLFIPIRYTRFVLKRLLVPVLKQDLAELSGLGKPTIVNDKLALSSFLLNRYSSSAGTLRDPISQIASDILDISLESTPSTSGTLYWILMELAADPALVKALRDEISAVTKSQGGKLPATHLNELRLMDSVMRESIRVNCFSHIILYRRLLEPFTLTPSWDHKIPTLPAGTTIAVDAHAINFSPELWGPNDPYVFDAYRHFNARKKKGDENKYKFANLGFDSPHWGDGTQACPGRMFADNTIKVVLTHLLQNYDWRFRTEKGESRKPEKGQMSNGSMYPNMSAKLMFRNRQKGE</sequence>
<comment type="cofactor">
    <cofactor evidence="1 8">
        <name>heme</name>
        <dbReference type="ChEBI" id="CHEBI:30413"/>
    </cofactor>
</comment>
<dbReference type="Gene3D" id="1.10.630.10">
    <property type="entry name" value="Cytochrome P450"/>
    <property type="match status" value="1"/>
</dbReference>
<accession>A0AAV9HG33</accession>
<evidence type="ECO:0000313" key="10">
    <source>
        <dbReference type="EMBL" id="KAK4458578.1"/>
    </source>
</evidence>
<dbReference type="PANTHER" id="PTHR46206:SF6">
    <property type="entry name" value="CYTOCHROME P450 MONOOXYGENASE AN1598-RELATED"/>
    <property type="match status" value="1"/>
</dbReference>
<dbReference type="GO" id="GO:0020037">
    <property type="term" value="F:heme binding"/>
    <property type="evidence" value="ECO:0007669"/>
    <property type="project" value="InterPro"/>
</dbReference>
<evidence type="ECO:0000256" key="4">
    <source>
        <dbReference type="ARBA" id="ARBA00022723"/>
    </source>
</evidence>
<evidence type="ECO:0000256" key="3">
    <source>
        <dbReference type="ARBA" id="ARBA00010617"/>
    </source>
</evidence>
<evidence type="ECO:0000256" key="7">
    <source>
        <dbReference type="ARBA" id="ARBA00023033"/>
    </source>
</evidence>
<dbReference type="GO" id="GO:0016705">
    <property type="term" value="F:oxidoreductase activity, acting on paired donors, with incorporation or reduction of molecular oxygen"/>
    <property type="evidence" value="ECO:0007669"/>
    <property type="project" value="InterPro"/>
</dbReference>
<evidence type="ECO:0000256" key="5">
    <source>
        <dbReference type="ARBA" id="ARBA00023002"/>
    </source>
</evidence>
<proteinExistence type="inferred from homology"/>
<evidence type="ECO:0000256" key="2">
    <source>
        <dbReference type="ARBA" id="ARBA00004167"/>
    </source>
</evidence>
<dbReference type="InterPro" id="IPR036396">
    <property type="entry name" value="Cyt_P450_sf"/>
</dbReference>
<evidence type="ECO:0000313" key="11">
    <source>
        <dbReference type="Proteomes" id="UP001321749"/>
    </source>
</evidence>
<reference evidence="10" key="1">
    <citation type="journal article" date="2023" name="Mol. Phylogenet. Evol.">
        <title>Genome-scale phylogeny and comparative genomics of the fungal order Sordariales.</title>
        <authorList>
            <person name="Hensen N."/>
            <person name="Bonometti L."/>
            <person name="Westerberg I."/>
            <person name="Brannstrom I.O."/>
            <person name="Guillou S."/>
            <person name="Cros-Aarteil S."/>
            <person name="Calhoun S."/>
            <person name="Haridas S."/>
            <person name="Kuo A."/>
            <person name="Mondo S."/>
            <person name="Pangilinan J."/>
            <person name="Riley R."/>
            <person name="LaButti K."/>
            <person name="Andreopoulos B."/>
            <person name="Lipzen A."/>
            <person name="Chen C."/>
            <person name="Yan M."/>
            <person name="Daum C."/>
            <person name="Ng V."/>
            <person name="Clum A."/>
            <person name="Steindorff A."/>
            <person name="Ohm R.A."/>
            <person name="Martin F."/>
            <person name="Silar P."/>
            <person name="Natvig D.O."/>
            <person name="Lalanne C."/>
            <person name="Gautier V."/>
            <person name="Ament-Velasquez S.L."/>
            <person name="Kruys A."/>
            <person name="Hutchinson M.I."/>
            <person name="Powell A.J."/>
            <person name="Barry K."/>
            <person name="Miller A.N."/>
            <person name="Grigoriev I.V."/>
            <person name="Debuchy R."/>
            <person name="Gladieux P."/>
            <person name="Hiltunen Thoren M."/>
            <person name="Johannesson H."/>
        </authorList>
    </citation>
    <scope>NUCLEOTIDE SEQUENCE</scope>
    <source>
        <strain evidence="10">PSN324</strain>
    </source>
</reference>
<keyword evidence="8" id="KW-0349">Heme</keyword>
<gene>
    <name evidence="10" type="ORF">QBC42DRAFT_185707</name>
</gene>
<comment type="similarity">
    <text evidence="3">Belongs to the cytochrome P450 family.</text>
</comment>
<dbReference type="Proteomes" id="UP001321749">
    <property type="component" value="Unassembled WGS sequence"/>
</dbReference>
<keyword evidence="4 8" id="KW-0479">Metal-binding</keyword>
<dbReference type="GO" id="GO:0004497">
    <property type="term" value="F:monooxygenase activity"/>
    <property type="evidence" value="ECO:0007669"/>
    <property type="project" value="UniProtKB-KW"/>
</dbReference>
<dbReference type="CDD" id="cd11041">
    <property type="entry name" value="CYP503A1-like"/>
    <property type="match status" value="1"/>
</dbReference>
<protein>
    <submittedName>
        <fullName evidence="10">Cytochrome p450 oxidoreductase</fullName>
    </submittedName>
</protein>
<dbReference type="InterPro" id="IPR002403">
    <property type="entry name" value="Cyt_P450_E_grp-IV"/>
</dbReference>
<dbReference type="PRINTS" id="PR00465">
    <property type="entry name" value="EP450IV"/>
</dbReference>
<feature type="binding site" description="axial binding residue" evidence="8">
    <location>
        <position position="402"/>
    </location>
    <ligand>
        <name>heme</name>
        <dbReference type="ChEBI" id="CHEBI:30413"/>
    </ligand>
    <ligandPart>
        <name>Fe</name>
        <dbReference type="ChEBI" id="CHEBI:18248"/>
    </ligandPart>
</feature>
<dbReference type="EMBL" id="MU865064">
    <property type="protein sequence ID" value="KAK4458578.1"/>
    <property type="molecule type" value="Genomic_DNA"/>
</dbReference>
<reference evidence="10" key="2">
    <citation type="submission" date="2023-06" db="EMBL/GenBank/DDBJ databases">
        <authorList>
            <consortium name="Lawrence Berkeley National Laboratory"/>
            <person name="Mondo S.J."/>
            <person name="Hensen N."/>
            <person name="Bonometti L."/>
            <person name="Westerberg I."/>
            <person name="Brannstrom I.O."/>
            <person name="Guillou S."/>
            <person name="Cros-Aarteil S."/>
            <person name="Calhoun S."/>
            <person name="Haridas S."/>
            <person name="Kuo A."/>
            <person name="Pangilinan J."/>
            <person name="Riley R."/>
            <person name="Labutti K."/>
            <person name="Andreopoulos B."/>
            <person name="Lipzen A."/>
            <person name="Chen C."/>
            <person name="Yanf M."/>
            <person name="Daum C."/>
            <person name="Ng V."/>
            <person name="Clum A."/>
            <person name="Steindorff A."/>
            <person name="Ohm R."/>
            <person name="Martin F."/>
            <person name="Silar P."/>
            <person name="Natvig D."/>
            <person name="Lalanne C."/>
            <person name="Gautier V."/>
            <person name="Ament-Velasquez S.L."/>
            <person name="Kruys A."/>
            <person name="Hutchinson M.I."/>
            <person name="Powell A.J."/>
            <person name="Barry K."/>
            <person name="Miller A.N."/>
            <person name="Grigoriev I.V."/>
            <person name="Debuchy R."/>
            <person name="Gladieux P."/>
            <person name="Thoren M.H."/>
            <person name="Johannesson H."/>
        </authorList>
    </citation>
    <scope>NUCLEOTIDE SEQUENCE</scope>
    <source>
        <strain evidence="10">PSN324</strain>
    </source>
</reference>
<organism evidence="10 11">
    <name type="scientific">Cladorrhinum samala</name>
    <dbReference type="NCBI Taxonomy" id="585594"/>
    <lineage>
        <taxon>Eukaryota</taxon>
        <taxon>Fungi</taxon>
        <taxon>Dikarya</taxon>
        <taxon>Ascomycota</taxon>
        <taxon>Pezizomycotina</taxon>
        <taxon>Sordariomycetes</taxon>
        <taxon>Sordariomycetidae</taxon>
        <taxon>Sordariales</taxon>
        <taxon>Podosporaceae</taxon>
        <taxon>Cladorrhinum</taxon>
    </lineage>
</organism>
<keyword evidence="5" id="KW-0560">Oxidoreductase</keyword>